<dbReference type="Proteomes" id="UP000277294">
    <property type="component" value="Unassembled WGS sequence"/>
</dbReference>
<dbReference type="InterPro" id="IPR032710">
    <property type="entry name" value="NTF2-like_dom_sf"/>
</dbReference>
<evidence type="ECO:0000313" key="3">
    <source>
        <dbReference type="Proteomes" id="UP000277294"/>
    </source>
</evidence>
<dbReference type="Gene3D" id="3.10.450.50">
    <property type="match status" value="1"/>
</dbReference>
<dbReference type="RefSeq" id="WP_124082226.1">
    <property type="nucleotide sequence ID" value="NZ_UWPJ01000044.1"/>
</dbReference>
<feature type="domain" description="DUF4440" evidence="1">
    <location>
        <begin position="30"/>
        <end position="136"/>
    </location>
</feature>
<accession>A0A3P4BAE4</accession>
<evidence type="ECO:0000313" key="2">
    <source>
        <dbReference type="EMBL" id="VCU72600.1"/>
    </source>
</evidence>
<sequence length="144" mass="15960">MDTNAAAAKTERKLSLVTSASGATADFQAILDKDRQRYEAMIDGDCARLEVLLDDALVYTHSAGRTEGKQDFLRLLGANPDIYQAVSRDAKGFVSFGEAVLMYGTVHMDLLTPRGPRTAECLFQSLWRRRDGDWKMASWAPTVL</sequence>
<proteinExistence type="predicted"/>
<protein>
    <recommendedName>
        <fullName evidence="1">DUF4440 domain-containing protein</fullName>
    </recommendedName>
</protein>
<gene>
    <name evidence="2" type="ORF">PIGHUM_04702</name>
</gene>
<dbReference type="InterPro" id="IPR027843">
    <property type="entry name" value="DUF4440"/>
</dbReference>
<evidence type="ECO:0000259" key="1">
    <source>
        <dbReference type="Pfam" id="PF14534"/>
    </source>
</evidence>
<dbReference type="SUPFAM" id="SSF54427">
    <property type="entry name" value="NTF2-like"/>
    <property type="match status" value="1"/>
</dbReference>
<dbReference type="OrthoDB" id="8970742at2"/>
<keyword evidence="3" id="KW-1185">Reference proteome</keyword>
<dbReference type="AlphaFoldDB" id="A0A3P4BAE4"/>
<organism evidence="2 3">
    <name type="scientific">Pigmentiphaga humi</name>
    <dbReference type="NCBI Taxonomy" id="2478468"/>
    <lineage>
        <taxon>Bacteria</taxon>
        <taxon>Pseudomonadati</taxon>
        <taxon>Pseudomonadota</taxon>
        <taxon>Betaproteobacteria</taxon>
        <taxon>Burkholderiales</taxon>
        <taxon>Alcaligenaceae</taxon>
        <taxon>Pigmentiphaga</taxon>
    </lineage>
</organism>
<dbReference type="EMBL" id="UWPJ01000044">
    <property type="protein sequence ID" value="VCU72600.1"/>
    <property type="molecule type" value="Genomic_DNA"/>
</dbReference>
<name>A0A3P4BAE4_9BURK</name>
<dbReference type="Pfam" id="PF14534">
    <property type="entry name" value="DUF4440"/>
    <property type="match status" value="1"/>
</dbReference>
<reference evidence="2 3" key="1">
    <citation type="submission" date="2018-10" db="EMBL/GenBank/DDBJ databases">
        <authorList>
            <person name="Criscuolo A."/>
        </authorList>
    </citation>
    <scope>NUCLEOTIDE SEQUENCE [LARGE SCALE GENOMIC DNA]</scope>
    <source>
        <strain evidence="2">DnA1</strain>
    </source>
</reference>